<comment type="caution">
    <text evidence="1">The sequence shown here is derived from an EMBL/GenBank/DDBJ whole genome shotgun (WGS) entry which is preliminary data.</text>
</comment>
<protein>
    <submittedName>
        <fullName evidence="1">Uncharacterized protein</fullName>
    </submittedName>
</protein>
<feature type="non-terminal residue" evidence="1">
    <location>
        <position position="1"/>
    </location>
</feature>
<dbReference type="EMBL" id="JAAAIN010004114">
    <property type="protein sequence ID" value="KAG0282764.1"/>
    <property type="molecule type" value="Genomic_DNA"/>
</dbReference>
<evidence type="ECO:0000313" key="1">
    <source>
        <dbReference type="EMBL" id="KAG0282764.1"/>
    </source>
</evidence>
<dbReference type="Proteomes" id="UP000823405">
    <property type="component" value="Unassembled WGS sequence"/>
</dbReference>
<name>A0A9P6QRK5_9FUNG</name>
<gene>
    <name evidence="1" type="ORF">BGZ97_008860</name>
</gene>
<reference evidence="1" key="1">
    <citation type="journal article" date="2020" name="Fungal Divers.">
        <title>Resolving the Mortierellaceae phylogeny through synthesis of multi-gene phylogenetics and phylogenomics.</title>
        <authorList>
            <person name="Vandepol N."/>
            <person name="Liber J."/>
            <person name="Desiro A."/>
            <person name="Na H."/>
            <person name="Kennedy M."/>
            <person name="Barry K."/>
            <person name="Grigoriev I.V."/>
            <person name="Miller A.N."/>
            <person name="O'Donnell K."/>
            <person name="Stajich J.E."/>
            <person name="Bonito G."/>
        </authorList>
    </citation>
    <scope>NUCLEOTIDE SEQUENCE</scope>
    <source>
        <strain evidence="1">NVP60</strain>
    </source>
</reference>
<accession>A0A9P6QRK5</accession>
<keyword evidence="2" id="KW-1185">Reference proteome</keyword>
<evidence type="ECO:0000313" key="2">
    <source>
        <dbReference type="Proteomes" id="UP000823405"/>
    </source>
</evidence>
<dbReference type="AlphaFoldDB" id="A0A9P6QRK5"/>
<proteinExistence type="predicted"/>
<organism evidence="1 2">
    <name type="scientific">Linnemannia gamsii</name>
    <dbReference type="NCBI Taxonomy" id="64522"/>
    <lineage>
        <taxon>Eukaryota</taxon>
        <taxon>Fungi</taxon>
        <taxon>Fungi incertae sedis</taxon>
        <taxon>Mucoromycota</taxon>
        <taxon>Mortierellomycotina</taxon>
        <taxon>Mortierellomycetes</taxon>
        <taxon>Mortierellales</taxon>
        <taxon>Mortierellaceae</taxon>
        <taxon>Linnemannia</taxon>
    </lineage>
</organism>
<dbReference type="OrthoDB" id="2405918at2759"/>
<feature type="non-terminal residue" evidence="1">
    <location>
        <position position="112"/>
    </location>
</feature>
<sequence length="112" mass="12186">PWQQQPAEDGDDGPESWCCATVVRGFSVSVEKVAWNLYGPLEFFTKSIDNAVQIWRVSVVGESGSGDGEGHVIVRMVWGSNLGRLCVEGLRFDGAASLDPVHEKLLLQRGAI</sequence>